<evidence type="ECO:0000313" key="7">
    <source>
        <dbReference type="Proteomes" id="UP001432180"/>
    </source>
</evidence>
<gene>
    <name evidence="6" type="primary">ypdB</name>
    <name evidence="6" type="ORF">Thiowin_02833</name>
</gene>
<dbReference type="Gene3D" id="2.40.50.1020">
    <property type="entry name" value="LytTr DNA-binding domain"/>
    <property type="match status" value="1"/>
</dbReference>
<keyword evidence="7" id="KW-1185">Reference proteome</keyword>
<evidence type="ECO:0000313" key="6">
    <source>
        <dbReference type="EMBL" id="WPL17791.1"/>
    </source>
</evidence>
<dbReference type="PANTHER" id="PTHR48111:SF3">
    <property type="entry name" value="TRANSCRIPTIONAL REGULATORY PROTEIN BTSR"/>
    <property type="match status" value="1"/>
</dbReference>
<dbReference type="EMBL" id="CP121472">
    <property type="protein sequence ID" value="WPL17791.1"/>
    <property type="molecule type" value="Genomic_DNA"/>
</dbReference>
<evidence type="ECO:0000259" key="5">
    <source>
        <dbReference type="PROSITE" id="PS50930"/>
    </source>
</evidence>
<keyword evidence="3" id="KW-0597">Phosphoprotein</keyword>
<dbReference type="InterPro" id="IPR011006">
    <property type="entry name" value="CheY-like_superfamily"/>
</dbReference>
<protein>
    <submittedName>
        <fullName evidence="6">Transcriptional regulatory protein YpdB</fullName>
    </submittedName>
</protein>
<proteinExistence type="predicted"/>
<evidence type="ECO:0000256" key="2">
    <source>
        <dbReference type="ARBA" id="ARBA00023125"/>
    </source>
</evidence>
<sequence length="244" mass="27695">MKILLVDDEAHARERLRRLIAELDDHYQVAAEADNGADALRRCIETNADLVLLDIRMPGMDGLSVAEHLARLSPPPAVILITAYPEYALEAFEHQVANYLVKPVRGERLREALERLRVTTKAQQQLAAEEAPSAPRRHLSAQYRGGVQTVAIEDILFLQAEQKYVTVYHGRGKMLLDESLKTLEQEFPERFLRIHRSILVCARRLIGLEKSPDGGIFAILDGTDQRLPVSRRHLPNVRRFLRAN</sequence>
<dbReference type="RefSeq" id="WP_328983593.1">
    <property type="nucleotide sequence ID" value="NZ_CP121472.1"/>
</dbReference>
<feature type="domain" description="Response regulatory" evidence="4">
    <location>
        <begin position="2"/>
        <end position="117"/>
    </location>
</feature>
<evidence type="ECO:0000256" key="3">
    <source>
        <dbReference type="PROSITE-ProRule" id="PRU00169"/>
    </source>
</evidence>
<dbReference type="InterPro" id="IPR039420">
    <property type="entry name" value="WalR-like"/>
</dbReference>
<dbReference type="InterPro" id="IPR001789">
    <property type="entry name" value="Sig_transdc_resp-reg_receiver"/>
</dbReference>
<evidence type="ECO:0000256" key="1">
    <source>
        <dbReference type="ARBA" id="ARBA00023012"/>
    </source>
</evidence>
<dbReference type="Pfam" id="PF00072">
    <property type="entry name" value="Response_reg"/>
    <property type="match status" value="1"/>
</dbReference>
<dbReference type="PROSITE" id="PS50110">
    <property type="entry name" value="RESPONSE_REGULATORY"/>
    <property type="match status" value="1"/>
</dbReference>
<dbReference type="SUPFAM" id="SSF52172">
    <property type="entry name" value="CheY-like"/>
    <property type="match status" value="1"/>
</dbReference>
<dbReference type="InterPro" id="IPR007492">
    <property type="entry name" value="LytTR_DNA-bd_dom"/>
</dbReference>
<keyword evidence="2" id="KW-0238">DNA-binding</keyword>
<accession>A0ABZ0SCF8</accession>
<organism evidence="6 7">
    <name type="scientific">Thiorhodovibrio winogradskyi</name>
    <dbReference type="NCBI Taxonomy" id="77007"/>
    <lineage>
        <taxon>Bacteria</taxon>
        <taxon>Pseudomonadati</taxon>
        <taxon>Pseudomonadota</taxon>
        <taxon>Gammaproteobacteria</taxon>
        <taxon>Chromatiales</taxon>
        <taxon>Chromatiaceae</taxon>
        <taxon>Thiorhodovibrio</taxon>
    </lineage>
</organism>
<reference evidence="6 7" key="1">
    <citation type="journal article" date="2023" name="Microorganisms">
        <title>Thiorhodovibrio frisius and Trv. litoralis spp. nov., Two Novel Members from a Clade of Fastidious Purple Sulfur Bacteria That Exhibit Unique Red-Shifted Light-Harvesting Capabilities.</title>
        <authorList>
            <person name="Methner A."/>
            <person name="Kuzyk S.B."/>
            <person name="Petersen J."/>
            <person name="Bauer S."/>
            <person name="Brinkmann H."/>
            <person name="Sichau K."/>
            <person name="Wanner G."/>
            <person name="Wolf J."/>
            <person name="Neumann-Schaal M."/>
            <person name="Henke P."/>
            <person name="Tank M."/>
            <person name="Sproer C."/>
            <person name="Bunk B."/>
            <person name="Overmann J."/>
        </authorList>
    </citation>
    <scope>NUCLEOTIDE SEQUENCE [LARGE SCALE GENOMIC DNA]</scope>
    <source>
        <strain evidence="6 7">DSM 6702</strain>
    </source>
</reference>
<dbReference type="SMART" id="SM00850">
    <property type="entry name" value="LytTR"/>
    <property type="match status" value="1"/>
</dbReference>
<evidence type="ECO:0000259" key="4">
    <source>
        <dbReference type="PROSITE" id="PS50110"/>
    </source>
</evidence>
<dbReference type="Proteomes" id="UP001432180">
    <property type="component" value="Chromosome"/>
</dbReference>
<name>A0ABZ0SCF8_9GAMM</name>
<dbReference type="Gene3D" id="3.40.50.2300">
    <property type="match status" value="1"/>
</dbReference>
<dbReference type="SMART" id="SM00448">
    <property type="entry name" value="REC"/>
    <property type="match status" value="1"/>
</dbReference>
<dbReference type="Pfam" id="PF04397">
    <property type="entry name" value="LytTR"/>
    <property type="match status" value="1"/>
</dbReference>
<feature type="modified residue" description="4-aspartylphosphate" evidence="3">
    <location>
        <position position="54"/>
    </location>
</feature>
<dbReference type="CDD" id="cd17536">
    <property type="entry name" value="REC_YesN-like"/>
    <property type="match status" value="1"/>
</dbReference>
<feature type="domain" description="HTH LytTR-type" evidence="5">
    <location>
        <begin position="139"/>
        <end position="243"/>
    </location>
</feature>
<dbReference type="PANTHER" id="PTHR48111">
    <property type="entry name" value="REGULATOR OF RPOS"/>
    <property type="match status" value="1"/>
</dbReference>
<keyword evidence="1" id="KW-0902">Two-component regulatory system</keyword>
<dbReference type="PROSITE" id="PS50930">
    <property type="entry name" value="HTH_LYTTR"/>
    <property type="match status" value="1"/>
</dbReference>